<evidence type="ECO:0000313" key="5">
    <source>
        <dbReference type="Proteomes" id="UP000553706"/>
    </source>
</evidence>
<protein>
    <submittedName>
        <fullName evidence="4">4-oxalocrotonate tautomerase family enzyme</fullName>
    </submittedName>
</protein>
<evidence type="ECO:0000256" key="1">
    <source>
        <dbReference type="ARBA" id="ARBA00006723"/>
    </source>
</evidence>
<keyword evidence="5" id="KW-1185">Reference proteome</keyword>
<dbReference type="EMBL" id="JACHFJ010000004">
    <property type="protein sequence ID" value="MBB5373050.1"/>
    <property type="molecule type" value="Genomic_DNA"/>
</dbReference>
<comment type="similarity">
    <text evidence="1">Belongs to the 4-oxalocrotonate tautomerase family.</text>
</comment>
<dbReference type="InterPro" id="IPR014347">
    <property type="entry name" value="Tautomerase/MIF_sf"/>
</dbReference>
<dbReference type="Proteomes" id="UP000553706">
    <property type="component" value="Unassembled WGS sequence"/>
</dbReference>
<dbReference type="GO" id="GO:0016853">
    <property type="term" value="F:isomerase activity"/>
    <property type="evidence" value="ECO:0007669"/>
    <property type="project" value="UniProtKB-KW"/>
</dbReference>
<dbReference type="Pfam" id="PF01361">
    <property type="entry name" value="Tautomerase"/>
    <property type="match status" value="2"/>
</dbReference>
<dbReference type="Gene3D" id="3.30.429.10">
    <property type="entry name" value="Macrophage Migration Inhibitory Factor"/>
    <property type="match status" value="2"/>
</dbReference>
<evidence type="ECO:0000256" key="2">
    <source>
        <dbReference type="ARBA" id="ARBA00023235"/>
    </source>
</evidence>
<reference evidence="4 5" key="1">
    <citation type="submission" date="2020-08" db="EMBL/GenBank/DDBJ databases">
        <title>Genomic Encyclopedia of Type Strains, Phase IV (KMG-IV): sequencing the most valuable type-strain genomes for metagenomic binning, comparative biology and taxonomic classification.</title>
        <authorList>
            <person name="Goeker M."/>
        </authorList>
    </citation>
    <scope>NUCLEOTIDE SEQUENCE [LARGE SCALE GENOMIC DNA]</scope>
    <source>
        <strain evidence="4 5">DSM 27026</strain>
    </source>
</reference>
<dbReference type="RefSeq" id="WP_183266069.1">
    <property type="nucleotide sequence ID" value="NZ_JACHFJ010000004.1"/>
</dbReference>
<dbReference type="PANTHER" id="PTHR35530:SF1">
    <property type="entry name" value="2-HYDROXYMUCONATE TAUTOMERASE"/>
    <property type="match status" value="1"/>
</dbReference>
<proteinExistence type="inferred from homology"/>
<organism evidence="4 5">
    <name type="scientific">Acidocella aromatica</name>
    <dbReference type="NCBI Taxonomy" id="1303579"/>
    <lineage>
        <taxon>Bacteria</taxon>
        <taxon>Pseudomonadati</taxon>
        <taxon>Pseudomonadota</taxon>
        <taxon>Alphaproteobacteria</taxon>
        <taxon>Acetobacterales</taxon>
        <taxon>Acidocellaceae</taxon>
        <taxon>Acidocella</taxon>
    </lineage>
</organism>
<dbReference type="PANTHER" id="PTHR35530">
    <property type="entry name" value="TAUTOMERASE-RELATED"/>
    <property type="match status" value="1"/>
</dbReference>
<gene>
    <name evidence="4" type="ORF">HNP71_001308</name>
</gene>
<name>A0A840VNP9_9PROT</name>
<dbReference type="InterPro" id="IPR004370">
    <property type="entry name" value="4-OT-like_dom"/>
</dbReference>
<dbReference type="SUPFAM" id="SSF55331">
    <property type="entry name" value="Tautomerase/MIF"/>
    <property type="match status" value="2"/>
</dbReference>
<sequence>MPVAHINLLQGHPRAVLRNVIAEVSEAMSDILIAPKDRLEVWITEIDPELWGIAGAPAAEVLKSTPRGQVEMPFVQMVLMEGRPKEQHHRIIAAITEILHRNLGTEKGRIRVHIAPAQPDSWGIGGTPASIARAAELAARAKAEATLG</sequence>
<evidence type="ECO:0000313" key="4">
    <source>
        <dbReference type="EMBL" id="MBB5373050.1"/>
    </source>
</evidence>
<accession>A0A840VNP9</accession>
<comment type="caution">
    <text evidence="4">The sequence shown here is derived from an EMBL/GenBank/DDBJ whole genome shotgun (WGS) entry which is preliminary data.</text>
</comment>
<feature type="domain" description="4-oxalocrotonate tautomerase-like" evidence="3">
    <location>
        <begin position="2"/>
        <end position="56"/>
    </location>
</feature>
<keyword evidence="2" id="KW-0413">Isomerase</keyword>
<feature type="domain" description="4-oxalocrotonate tautomerase-like" evidence="3">
    <location>
        <begin position="73"/>
        <end position="128"/>
    </location>
</feature>
<dbReference type="AlphaFoldDB" id="A0A840VNP9"/>
<evidence type="ECO:0000259" key="3">
    <source>
        <dbReference type="Pfam" id="PF01361"/>
    </source>
</evidence>